<evidence type="ECO:0000313" key="5">
    <source>
        <dbReference type="Proteomes" id="UP000323621"/>
    </source>
</evidence>
<dbReference type="CDD" id="cd00063">
    <property type="entry name" value="FN3"/>
    <property type="match status" value="1"/>
</dbReference>
<dbReference type="SUPFAM" id="SSF49265">
    <property type="entry name" value="Fibronectin type III"/>
    <property type="match status" value="1"/>
</dbReference>
<keyword evidence="5" id="KW-1185">Reference proteome</keyword>
<dbReference type="InterPro" id="IPR028994">
    <property type="entry name" value="Integrin_alpha_N"/>
</dbReference>
<dbReference type="SUPFAM" id="SSF69318">
    <property type="entry name" value="Integrin alpha N-terminal domain"/>
    <property type="match status" value="3"/>
</dbReference>
<dbReference type="InterPro" id="IPR003961">
    <property type="entry name" value="FN3_dom"/>
</dbReference>
<dbReference type="NCBIfam" id="TIGR04183">
    <property type="entry name" value="Por_Secre_tail"/>
    <property type="match status" value="1"/>
</dbReference>
<dbReference type="Pfam" id="PF13517">
    <property type="entry name" value="FG-GAP_3"/>
    <property type="match status" value="4"/>
</dbReference>
<dbReference type="PANTHER" id="PTHR44103:SF1">
    <property type="entry name" value="PROPROTEIN CONVERTASE P"/>
    <property type="match status" value="1"/>
</dbReference>
<dbReference type="InterPro" id="IPR036116">
    <property type="entry name" value="FN3_sf"/>
</dbReference>
<sequence>MKIQLHTNLLILLCFSPLAMMAQTFNSLQTTLPALANSVIAMGDADNDGDLDAYLSGVNNQDITVGGLYIYNEGQYELVSSSNLPAVSNGSARWADYNNDSFLDLLIQGFNTESEGYTKVHINNGDNTFTALEQDLPPMYLGEVAMVDINNDNLIDISLTGIETETWTFVTKLFINNGDNSVTELINPITIPGMNFGRIKWADYNDDNFNDFVLSGYNTTDGEFFTHIYTNNSDNTFTKSNINLQQCWLGDTEWGDYNNDGHIDLVISGAGGTSGAERFTEIYKNNGDSTFTNIDTNIPGVSHSSIEWADFNMDGNLDLFITGSSATPGAGSYVYHIFNNMGEDNFTQSNTAILSASYYGDAAVGDINNDGKPDVVVTGLNENNNKATSVFLNTTTDSLTFTETSTVVDNFFYPSTDWGDYDNDGNLDLIISGAIDTTGDYSPNESAVRLYKNNNGVLSEISTPTITNVHLGFVKFIDIDNDGDLDLLVSGQNYSDLTSYFFTVYENVNNTFVTKQQLEGVILGSIDFGDYDNDGDLDLLVTGGYQASTGASSLTRIYTNTDGTFADASAGFIGLQNGNAQFGDLDNDDDLDILVMGLDENYSPTLKTYFNTNAIFTEQQNLPGLYYGSFALGDFDNDDDIDFSVIGDDINGDYKAKIYSNTNGTFTEFTTLAGMDVSSGTTPIAWGDYDNDGDLDLVVSGSDVNYNDVTILYKNENNVFTQTDEGLTNLGGGTSLFWADYDNDNDLDILISGFFDDANYASKTVLHTNTTPTANLKPIAPTNLSSVINPNNSITFIWDNGTDDHTPENGLYYWLTIGTTQNGQEVASYKVHGNSWTLNNLTASNYYWSVQSVDTSFILSDKAEEGTLTTTAFEVKNPSFKMFPNPSVNKQVNITFDFLKHTNTSIAIYDISGQIVYESFLENTNNILNLSSLASGVYVIKLASNQFQTIKKLILR</sequence>
<accession>A0ABY3MB11</accession>
<dbReference type="InterPro" id="IPR013517">
    <property type="entry name" value="FG-GAP"/>
</dbReference>
<dbReference type="RefSeq" id="WP_148380845.1">
    <property type="nucleotide sequence ID" value="NZ_VSKN01000007.1"/>
</dbReference>
<organism evidence="4 5">
    <name type="scientific">Bizionia gelidisalsuginis</name>
    <dbReference type="NCBI Taxonomy" id="291188"/>
    <lineage>
        <taxon>Bacteria</taxon>
        <taxon>Pseudomonadati</taxon>
        <taxon>Bacteroidota</taxon>
        <taxon>Flavobacteriia</taxon>
        <taxon>Flavobacteriales</taxon>
        <taxon>Flavobacteriaceae</taxon>
        <taxon>Bizionia</taxon>
    </lineage>
</organism>
<keyword evidence="1 2" id="KW-0732">Signal</keyword>
<protein>
    <submittedName>
        <fullName evidence="4">T9SS type A sorting domain-containing protein</fullName>
    </submittedName>
</protein>
<evidence type="ECO:0000259" key="3">
    <source>
        <dbReference type="Pfam" id="PF18962"/>
    </source>
</evidence>
<evidence type="ECO:0000256" key="1">
    <source>
        <dbReference type="ARBA" id="ARBA00022729"/>
    </source>
</evidence>
<name>A0ABY3MB11_9FLAO</name>
<dbReference type="Proteomes" id="UP000323621">
    <property type="component" value="Unassembled WGS sequence"/>
</dbReference>
<evidence type="ECO:0000313" key="4">
    <source>
        <dbReference type="EMBL" id="TYC13443.1"/>
    </source>
</evidence>
<reference evidence="4 5" key="1">
    <citation type="submission" date="2019-08" db="EMBL/GenBank/DDBJ databases">
        <title>Genomes of Antarctic Bizionia species.</title>
        <authorList>
            <person name="Bowman J.P."/>
        </authorList>
    </citation>
    <scope>NUCLEOTIDE SEQUENCE [LARGE SCALE GENOMIC DNA]</scope>
    <source>
        <strain evidence="4 5">IC164</strain>
    </source>
</reference>
<dbReference type="Gene3D" id="2.130.10.130">
    <property type="entry name" value="Integrin alpha, N-terminal"/>
    <property type="match status" value="3"/>
</dbReference>
<gene>
    <name evidence="4" type="ORF">ES677_06850</name>
</gene>
<proteinExistence type="predicted"/>
<dbReference type="InterPro" id="IPR026444">
    <property type="entry name" value="Secre_tail"/>
</dbReference>
<evidence type="ECO:0000256" key="2">
    <source>
        <dbReference type="SAM" id="SignalP"/>
    </source>
</evidence>
<dbReference type="EMBL" id="VSKN01000007">
    <property type="protein sequence ID" value="TYC13443.1"/>
    <property type="molecule type" value="Genomic_DNA"/>
</dbReference>
<feature type="signal peptide" evidence="2">
    <location>
        <begin position="1"/>
        <end position="22"/>
    </location>
</feature>
<comment type="caution">
    <text evidence="4">The sequence shown here is derived from an EMBL/GenBank/DDBJ whole genome shotgun (WGS) entry which is preliminary data.</text>
</comment>
<dbReference type="Pfam" id="PF18962">
    <property type="entry name" value="Por_Secre_tail"/>
    <property type="match status" value="1"/>
</dbReference>
<feature type="domain" description="Secretion system C-terminal sorting" evidence="3">
    <location>
        <begin position="882"/>
        <end position="954"/>
    </location>
</feature>
<dbReference type="PANTHER" id="PTHR44103">
    <property type="entry name" value="PROPROTEIN CONVERTASE P"/>
    <property type="match status" value="1"/>
</dbReference>
<feature type="chain" id="PRO_5045110064" evidence="2">
    <location>
        <begin position="23"/>
        <end position="956"/>
    </location>
</feature>